<accession>A0A3S4C7E6</accession>
<reference evidence="2 3" key="1">
    <citation type="submission" date="2018-04" db="EMBL/GenBank/DDBJ databases">
        <authorList>
            <person name="Huttner S."/>
            <person name="Dainat J."/>
        </authorList>
    </citation>
    <scope>NUCLEOTIDE SEQUENCE [LARGE SCALE GENOMIC DNA]</scope>
</reference>
<gene>
    <name evidence="2" type="ORF">TT172_LOCUS5657</name>
</gene>
<feature type="compositionally biased region" description="Acidic residues" evidence="1">
    <location>
        <begin position="395"/>
        <end position="413"/>
    </location>
</feature>
<dbReference type="AlphaFoldDB" id="A0A3S4C7E6"/>
<protein>
    <submittedName>
        <fullName evidence="2">Acb2da1d-2539-4681-a0ee-e747891b8a19</fullName>
    </submittedName>
</protein>
<evidence type="ECO:0000313" key="2">
    <source>
        <dbReference type="EMBL" id="SPQ23238.1"/>
    </source>
</evidence>
<dbReference type="Proteomes" id="UP000289323">
    <property type="component" value="Unassembled WGS sequence"/>
</dbReference>
<feature type="region of interest" description="Disordered" evidence="1">
    <location>
        <begin position="389"/>
        <end position="413"/>
    </location>
</feature>
<dbReference type="EMBL" id="OUUZ01000010">
    <property type="protein sequence ID" value="SPQ23238.1"/>
    <property type="molecule type" value="Genomic_DNA"/>
</dbReference>
<evidence type="ECO:0000256" key="1">
    <source>
        <dbReference type="SAM" id="MobiDB-lite"/>
    </source>
</evidence>
<sequence>MRDNPVLQEDDETSTRYTGYVSRENDELATKIYDKLSPLFRGYLDDIRSNKDGTRPGSKCERYFLTRYWQGLVMTRLKGDDKQGEAGISRKPRQDVTPVEDITAAVSRTTIASAPETPRKQLIPKVLEVETPAVPKYLPAIGGMQNPATSDETYVNTALLLLLQTLTLSMSELGNSMDGRLDLGDLEWLADRLPLKLYRHQPQSDWNTQKPAELMEARVDGYLCKRDYHPPDKDGVALPRYNNLPLAIVEAKPRLMVSQNRHEIYLIIAEYGQPWKDYIRTGRSSSQPMPRSKEDAVDLAGSDAFVKTAAAAFPDEFETMISDAAEFIKTPGGGVRQTRARPLELLGPEDFCIMQQWGPFLVNDRHCMDLFLRRLIALQVQLLSTATAMPAPQFDSEEAPQFDSEESEEETSD</sequence>
<organism evidence="2 3">
    <name type="scientific">Thermothielavioides terrestris</name>
    <dbReference type="NCBI Taxonomy" id="2587410"/>
    <lineage>
        <taxon>Eukaryota</taxon>
        <taxon>Fungi</taxon>
        <taxon>Dikarya</taxon>
        <taxon>Ascomycota</taxon>
        <taxon>Pezizomycotina</taxon>
        <taxon>Sordariomycetes</taxon>
        <taxon>Sordariomycetidae</taxon>
        <taxon>Sordariales</taxon>
        <taxon>Chaetomiaceae</taxon>
        <taxon>Thermothielavioides</taxon>
    </lineage>
</organism>
<proteinExistence type="predicted"/>
<evidence type="ECO:0000313" key="3">
    <source>
        <dbReference type="Proteomes" id="UP000289323"/>
    </source>
</evidence>
<name>A0A3S4C7E6_9PEZI</name>